<proteinExistence type="predicted"/>
<organism evidence="2">
    <name type="scientific">Xenopus tropicalis</name>
    <name type="common">Western clawed frog</name>
    <name type="synonym">Silurana tropicalis</name>
    <dbReference type="NCBI Taxonomy" id="8364"/>
    <lineage>
        <taxon>Eukaryota</taxon>
        <taxon>Metazoa</taxon>
        <taxon>Chordata</taxon>
        <taxon>Craniata</taxon>
        <taxon>Vertebrata</taxon>
        <taxon>Euteleostomi</taxon>
        <taxon>Amphibia</taxon>
        <taxon>Batrachia</taxon>
        <taxon>Anura</taxon>
        <taxon>Pipoidea</taxon>
        <taxon>Pipidae</taxon>
        <taxon>Xenopodinae</taxon>
        <taxon>Xenopus</taxon>
        <taxon>Silurana</taxon>
    </lineage>
</organism>
<dbReference type="InterPro" id="IPR000477">
    <property type="entry name" value="RT_dom"/>
</dbReference>
<accession>A0A6I8QAC4</accession>
<feature type="domain" description="Reverse transcriptase" evidence="1">
    <location>
        <begin position="1"/>
        <end position="329"/>
    </location>
</feature>
<dbReference type="InterPro" id="IPR035901">
    <property type="entry name" value="GIY-YIG_endonuc_sf"/>
</dbReference>
<sequence>MVVVLDSATYKTEAMRQLLDVSTYQPLSNNPSQAYKDILVGLIDLGFTRGIFSAKIRDYLLPKHPRIPIFHHLPKVHKKERPPIGRPIVSGIGSLNERLSELIDLYLQPLVQRLTSFVQDTKHVLQIVDLIEWDDTFAWATIDVASLYSCIPHDRGLIAVSYHLERYSTYDVATQNFILNAIDFLLTHNFFKFDGTFYLQKCGTSMGAKFAPTYANLYMGWWEESHIYGDTLGYAHKIVLYKRYVDDLLLIWRGTEGEFTHFVDKININDLNLKFTYEFHKQTISFLDLSLTIRNTRIDTSIFRKTCSGNSLLRADSCHPSHLFKGIPLGQFIRLRRNCNTDKAFLEQSLLLRDRFLERGYTHHSLSLAFMKALRTERTDLLTNTNKVRDIIMNSKDTKKSVNNKDFIKMKHDNFNDNDRINLNVTGTEKIIPTFVTSFSGQFYKIKHIVNTLIPVLYNDPDLATLLHGGCRVVARKAPTLGNILSPTLWSSQPKKDKMTWLRVKGTYTCGARKCITCVYIKQSTNFQSTVTGKIFEMPFYANCNTKFVVYLLTCSNCYLQYVGCTIRPLKNRMREHIRHIVSKNESSPIARHFIQCCVSDVSKLQIQVIDRALPDERDSDRLSKLLRLEIKWIFVLNTRYPNGLNSVFDISCYV</sequence>
<dbReference type="PANTHER" id="PTHR21301:SF13">
    <property type="match status" value="1"/>
</dbReference>
<evidence type="ECO:0000313" key="2">
    <source>
        <dbReference type="Ensembl" id="ENSXETP00000065467"/>
    </source>
</evidence>
<dbReference type="InParanoid" id="A0A6I8QAC4"/>
<dbReference type="GeneTree" id="ENSGT00940000154669"/>
<name>A0A6I8QAC4_XENTR</name>
<dbReference type="AlphaFoldDB" id="A0A6I8QAC4"/>
<dbReference type="PANTHER" id="PTHR21301">
    <property type="entry name" value="REVERSE TRANSCRIPTASE"/>
    <property type="match status" value="1"/>
</dbReference>
<dbReference type="PROSITE" id="PS50878">
    <property type="entry name" value="RT_POL"/>
    <property type="match status" value="1"/>
</dbReference>
<dbReference type="InterPro" id="IPR058912">
    <property type="entry name" value="HTH_animal"/>
</dbReference>
<reference evidence="2" key="1">
    <citation type="journal article" date="2010" name="Science">
        <title>The genome of the Western clawed frog Xenopus tropicalis.</title>
        <authorList>
            <person name="Hellsten U."/>
            <person name="Harland R.M."/>
            <person name="Gilchrist M.J."/>
            <person name="Hendrix D."/>
            <person name="Jurka J."/>
            <person name="Kapitonov V."/>
            <person name="Ovcharenko I."/>
            <person name="Putnam N.H."/>
            <person name="Shu S."/>
            <person name="Taher L."/>
            <person name="Blitz I.L."/>
            <person name="Blumberg B."/>
            <person name="Dichmann D.S."/>
            <person name="Dubchak I."/>
            <person name="Amaya E."/>
            <person name="Detter J.C."/>
            <person name="Fletcher R."/>
            <person name="Gerhard D.S."/>
            <person name="Goodstein D."/>
            <person name="Graves T."/>
            <person name="Grigoriev I.V."/>
            <person name="Grimwood J."/>
            <person name="Kawashima T."/>
            <person name="Lindquist E."/>
            <person name="Lucas S.M."/>
            <person name="Mead P.E."/>
            <person name="Mitros T."/>
            <person name="Ogino H."/>
            <person name="Ohta Y."/>
            <person name="Poliakov A.V."/>
            <person name="Pollet N."/>
            <person name="Robert J."/>
            <person name="Salamov A."/>
            <person name="Sater A.K."/>
            <person name="Schmutz J."/>
            <person name="Terry A."/>
            <person name="Vize P.D."/>
            <person name="Warren W.C."/>
            <person name="Wells D."/>
            <person name="Wills A."/>
            <person name="Wilson R.K."/>
            <person name="Zimmerman L.B."/>
            <person name="Zorn A.M."/>
            <person name="Grainger R."/>
            <person name="Grammer T."/>
            <person name="Khokha M.K."/>
            <person name="Richardson P.M."/>
            <person name="Rokhsar D.S."/>
        </authorList>
    </citation>
    <scope>NUCLEOTIDE SEQUENCE [LARGE SCALE GENOMIC DNA]</scope>
    <source>
        <strain evidence="2">Nigerian</strain>
    </source>
</reference>
<protein>
    <recommendedName>
        <fullName evidence="1">Reverse transcriptase domain-containing protein</fullName>
    </recommendedName>
</protein>
<dbReference type="CDD" id="cd10442">
    <property type="entry name" value="GIY-YIG_PLEs"/>
    <property type="match status" value="1"/>
</dbReference>
<dbReference type="Pfam" id="PF26215">
    <property type="entry name" value="HTH_animal"/>
    <property type="match status" value="1"/>
</dbReference>
<evidence type="ECO:0000259" key="1">
    <source>
        <dbReference type="PROSITE" id="PS50878"/>
    </source>
</evidence>
<dbReference type="Bgee" id="ENSXETG00000037571">
    <property type="expression patterns" value="Expressed in skeletal muscle tissue"/>
</dbReference>
<dbReference type="Gene3D" id="3.40.1440.10">
    <property type="entry name" value="GIY-YIG endonuclease"/>
    <property type="match status" value="1"/>
</dbReference>
<reference evidence="2" key="2">
    <citation type="submission" date="2020-05" db="UniProtKB">
        <authorList>
            <consortium name="Ensembl"/>
        </authorList>
    </citation>
    <scope>IDENTIFICATION</scope>
</reference>
<dbReference type="Ensembl" id="ENSXETT00000067253">
    <property type="protein sequence ID" value="ENSXETP00000065467"/>
    <property type="gene ID" value="ENSXETG00000037571"/>
</dbReference>